<dbReference type="Proteomes" id="UP000234331">
    <property type="component" value="Unassembled WGS sequence"/>
</dbReference>
<accession>A0A2I2KR02</accession>
<dbReference type="AlphaFoldDB" id="A0A2I2KR02"/>
<keyword evidence="2" id="KW-1185">Reference proteome</keyword>
<name>A0A2I2KR02_9ACTN</name>
<evidence type="ECO:0000313" key="1">
    <source>
        <dbReference type="EMBL" id="SNQ48098.1"/>
    </source>
</evidence>
<evidence type="ECO:0000313" key="2">
    <source>
        <dbReference type="Proteomes" id="UP000234331"/>
    </source>
</evidence>
<dbReference type="EMBL" id="FZMO01000135">
    <property type="protein sequence ID" value="SNQ48098.1"/>
    <property type="molecule type" value="Genomic_DNA"/>
</dbReference>
<proteinExistence type="predicted"/>
<sequence length="189" mass="20397">MTLRAFRCNVATLRHHPKHRVRRTSPLMSDSCPTWADLDVNADQIGVSGGSDRTVTARARAVAFGSGDGFAPASRAGANRRDRVPASARHPGGAGLLPDRCQAAAPAIAAQLSRQDRQARARRASWASRGIRSHISAQAPHTRTHIAHMPPWKGDMRHIMSAQVRVTAAQSIISRMSSAFIMLPGMSIQ</sequence>
<reference evidence="1 2" key="1">
    <citation type="submission" date="2017-06" db="EMBL/GenBank/DDBJ databases">
        <authorList>
            <person name="Kim H.J."/>
            <person name="Triplett B.A."/>
        </authorList>
    </citation>
    <scope>NUCLEOTIDE SEQUENCE [LARGE SCALE GENOMIC DNA]</scope>
    <source>
        <strain evidence="1">FRACA_ARgP5</strain>
    </source>
</reference>
<organism evidence="1 2">
    <name type="scientific">Frankia canadensis</name>
    <dbReference type="NCBI Taxonomy" id="1836972"/>
    <lineage>
        <taxon>Bacteria</taxon>
        <taxon>Bacillati</taxon>
        <taxon>Actinomycetota</taxon>
        <taxon>Actinomycetes</taxon>
        <taxon>Frankiales</taxon>
        <taxon>Frankiaceae</taxon>
        <taxon>Frankia</taxon>
    </lineage>
</organism>
<protein>
    <submittedName>
        <fullName evidence="1">Uncharacterized protein</fullName>
    </submittedName>
</protein>
<gene>
    <name evidence="1" type="ORF">FRACA_220038</name>
</gene>